<dbReference type="GO" id="GO:0047590">
    <property type="term" value="F:5-dehydro-2-deoxygluconokinase activity"/>
    <property type="evidence" value="ECO:0007669"/>
    <property type="project" value="UniProtKB-EC"/>
</dbReference>
<dbReference type="KEGG" id="mme:Marme_2132"/>
<comment type="similarity">
    <text evidence="1">Belongs to the carbohydrate kinase PfkB family.</text>
</comment>
<sequence>MNDLSIEHGRSIDVLCLGRAGVDLYAAEENTDITEVASFKKFVGGSPANIAVSLARLGGRAAIISVVSNDGLGRYVVDYLNQQGIDIKAVRFDASGARTSLAITEMKPTEGEVVLYRNRAADLQLSMDDIQLDHIAQAKILLVSGTALSKSPSREATLLAIEHARSVNTFVVLDLDYRAYSWASEQEASLYYQIAARASNVIIGNLEEINILSTHASLEYDMQPNKLEAFLKPYFQGVAELIIVKRGEDGSQAFTKDGRCLKQGIYPVSVKKPFGAGDAFAGTLIHGLIKGLDIETCIRRGSAAAAINVSRDSCTEAMLSLTELLSFMARNEQTKFK</sequence>
<dbReference type="EMBL" id="CP002583">
    <property type="protein sequence ID" value="ADZ91376.1"/>
    <property type="molecule type" value="Genomic_DNA"/>
</dbReference>
<dbReference type="InterPro" id="IPR023314">
    <property type="entry name" value="Myo_inos_IolC-like_sf"/>
</dbReference>
<gene>
    <name evidence="7" type="ordered locus">Marme_2132</name>
</gene>
<dbReference type="PATRIC" id="fig|717774.3.peg.2195"/>
<name>F2K434_MARM1</name>
<keyword evidence="5" id="KW-0067">ATP-binding</keyword>
<dbReference type="InterPro" id="IPR011611">
    <property type="entry name" value="PfkB_dom"/>
</dbReference>
<keyword evidence="3" id="KW-0547">Nucleotide-binding</keyword>
<feature type="domain" description="Carbohydrate kinase PfkB" evidence="6">
    <location>
        <begin position="13"/>
        <end position="317"/>
    </location>
</feature>
<keyword evidence="8" id="KW-1185">Reference proteome</keyword>
<keyword evidence="2 7" id="KW-0808">Transferase</keyword>
<evidence type="ECO:0000259" key="6">
    <source>
        <dbReference type="Pfam" id="PF00294"/>
    </source>
</evidence>
<dbReference type="Gene3D" id="2.20.150.10">
    <property type="entry name" value="putative 5-dehydro-2- deoxygluconokinase"/>
    <property type="match status" value="1"/>
</dbReference>
<dbReference type="InterPro" id="IPR030830">
    <property type="entry name" value="Myo_inos_IolC"/>
</dbReference>
<dbReference type="Proteomes" id="UP000001062">
    <property type="component" value="Chromosome"/>
</dbReference>
<dbReference type="GO" id="GO:0005524">
    <property type="term" value="F:ATP binding"/>
    <property type="evidence" value="ECO:0007669"/>
    <property type="project" value="UniProtKB-KW"/>
</dbReference>
<accession>F2K434</accession>
<dbReference type="OrthoDB" id="9792663at2"/>
<dbReference type="eggNOG" id="COG0524">
    <property type="taxonomic scope" value="Bacteria"/>
</dbReference>
<evidence type="ECO:0000313" key="7">
    <source>
        <dbReference type="EMBL" id="ADZ91376.1"/>
    </source>
</evidence>
<dbReference type="NCBIfam" id="TIGR04382">
    <property type="entry name" value="myo_inos_iolC_N"/>
    <property type="match status" value="1"/>
</dbReference>
<dbReference type="SUPFAM" id="SSF53613">
    <property type="entry name" value="Ribokinase-like"/>
    <property type="match status" value="1"/>
</dbReference>
<evidence type="ECO:0000256" key="5">
    <source>
        <dbReference type="ARBA" id="ARBA00022840"/>
    </source>
</evidence>
<dbReference type="HOGENOM" id="CLU_027634_6_0_6"/>
<dbReference type="Pfam" id="PF00294">
    <property type="entry name" value="PfkB"/>
    <property type="match status" value="1"/>
</dbReference>
<evidence type="ECO:0000256" key="1">
    <source>
        <dbReference type="ARBA" id="ARBA00010688"/>
    </source>
</evidence>
<evidence type="ECO:0000256" key="4">
    <source>
        <dbReference type="ARBA" id="ARBA00022777"/>
    </source>
</evidence>
<dbReference type="EC" id="2.7.1.92" evidence="7"/>
<keyword evidence="4 7" id="KW-0418">Kinase</keyword>
<dbReference type="AlphaFoldDB" id="F2K434"/>
<dbReference type="InterPro" id="IPR050306">
    <property type="entry name" value="PfkB_Carbo_kinase"/>
</dbReference>
<evidence type="ECO:0000256" key="2">
    <source>
        <dbReference type="ARBA" id="ARBA00022679"/>
    </source>
</evidence>
<dbReference type="STRING" id="717774.Marme_2132"/>
<proteinExistence type="inferred from homology"/>
<dbReference type="PANTHER" id="PTHR43085:SF49">
    <property type="entry name" value="5-DEHYDRO-2-DEOXYGLUCONOKINASE"/>
    <property type="match status" value="1"/>
</dbReference>
<dbReference type="RefSeq" id="WP_013661281.1">
    <property type="nucleotide sequence ID" value="NC_015276.1"/>
</dbReference>
<protein>
    <submittedName>
        <fullName evidence="7">5-dehydro-2-deoxygluconokinase</fullName>
        <ecNumber evidence="7">2.7.1.92</ecNumber>
    </submittedName>
</protein>
<reference evidence="7 8" key="1">
    <citation type="journal article" date="2012" name="Stand. Genomic Sci.">
        <title>Complete genome sequence of the melanogenic marine bacterium Marinomonas mediterranea type strain (MMB-1(T)).</title>
        <authorList>
            <person name="Lucas-Elio P."/>
            <person name="Goodwin L."/>
            <person name="Woyke T."/>
            <person name="Pitluck S."/>
            <person name="Nolan M."/>
            <person name="Kyrpides N.C."/>
            <person name="Detter J.C."/>
            <person name="Copeland A."/>
            <person name="Teshima H."/>
            <person name="Bruce D."/>
            <person name="Detter C."/>
            <person name="Tapia R."/>
            <person name="Han S."/>
            <person name="Land M.L."/>
            <person name="Ivanova N."/>
            <person name="Mikhailova N."/>
            <person name="Johnston A.W."/>
            <person name="Sanchez-Amat A."/>
        </authorList>
    </citation>
    <scope>NUCLEOTIDE SEQUENCE [LARGE SCALE GENOMIC DNA]</scope>
    <source>
        <strain evidence="8">ATCC 700492 / JCM 21426 / NBRC 103028 / MMB-1</strain>
    </source>
</reference>
<evidence type="ECO:0000313" key="8">
    <source>
        <dbReference type="Proteomes" id="UP000001062"/>
    </source>
</evidence>
<evidence type="ECO:0000256" key="3">
    <source>
        <dbReference type="ARBA" id="ARBA00022741"/>
    </source>
</evidence>
<organism evidence="7 8">
    <name type="scientific">Marinomonas mediterranea (strain ATCC 700492 / JCM 21426 / NBRC 103028 / MMB-1)</name>
    <dbReference type="NCBI Taxonomy" id="717774"/>
    <lineage>
        <taxon>Bacteria</taxon>
        <taxon>Pseudomonadati</taxon>
        <taxon>Pseudomonadota</taxon>
        <taxon>Gammaproteobacteria</taxon>
        <taxon>Oceanospirillales</taxon>
        <taxon>Oceanospirillaceae</taxon>
        <taxon>Marinomonas</taxon>
    </lineage>
</organism>
<dbReference type="PANTHER" id="PTHR43085">
    <property type="entry name" value="HEXOKINASE FAMILY MEMBER"/>
    <property type="match status" value="1"/>
</dbReference>
<dbReference type="CDD" id="cd01166">
    <property type="entry name" value="KdgK"/>
    <property type="match status" value="1"/>
</dbReference>
<dbReference type="InterPro" id="IPR029056">
    <property type="entry name" value="Ribokinase-like"/>
</dbReference>
<dbReference type="Gene3D" id="3.40.1190.20">
    <property type="match status" value="1"/>
</dbReference>